<dbReference type="Gene3D" id="3.90.550.10">
    <property type="entry name" value="Spore Coat Polysaccharide Biosynthesis Protein SpsA, Chain A"/>
    <property type="match status" value="1"/>
</dbReference>
<keyword evidence="2" id="KW-0320">Glycogen biosynthesis</keyword>
<dbReference type="PANTHER" id="PTHR43523:SF6">
    <property type="entry name" value="GLYCOGEN BIOSYNTHESIS PROTEIN GLGD"/>
    <property type="match status" value="1"/>
</dbReference>
<dbReference type="RefSeq" id="WP_074717040.1">
    <property type="nucleotide sequence ID" value="NZ_FNWV01000006.1"/>
</dbReference>
<sequence>MSVNYNVLGLIFASMHDSYVSELTKRRTMGSIPFGGRYRLIDFPLSNFVHSGVSEVGVITKSNYGSLLDHLGSGRDWDLSRKKGGLHLLPPYSQTGGIYNGRLDALNNIWGYVEHSNAKYVIMASCDVVTTLNFNPVLKQHMDTEADITLVYSKGLYNCEKDNCTTVLEFDDENRLKDVLVDPQITGECNIWLEMCIVTKDFLKKIVSDAASRNQYSFTREILQRKKDEFKIMGYKHEGFFTRIDSIQEYYAANRLLLDPAKKDALFPKNMPVLTKIGDNGPVKYGLESNIKDSLIADGCVIEGTVINSILFRGVKVGKDSVVKDCVLLQGTKVGENCSIASVITDKNVEISNEKVLTGSETYPLYIGKGGKI</sequence>
<gene>
    <name evidence="5" type="ORF">SAMN02910265_02049</name>
</gene>
<dbReference type="Gene3D" id="2.160.10.10">
    <property type="entry name" value="Hexapeptide repeat proteins"/>
    <property type="match status" value="1"/>
</dbReference>
<dbReference type="PANTHER" id="PTHR43523">
    <property type="entry name" value="GLUCOSE-1-PHOSPHATE ADENYLYLTRANSFERASE-RELATED"/>
    <property type="match status" value="1"/>
</dbReference>
<dbReference type="CDD" id="cd04651">
    <property type="entry name" value="LbH_G1P_AT_C"/>
    <property type="match status" value="1"/>
</dbReference>
<dbReference type="InterPro" id="IPR005835">
    <property type="entry name" value="NTP_transferase_dom"/>
</dbReference>
<dbReference type="GO" id="GO:0005978">
    <property type="term" value="P:glycogen biosynthetic process"/>
    <property type="evidence" value="ECO:0007669"/>
    <property type="project" value="UniProtKB-KW"/>
</dbReference>
<dbReference type="CDD" id="cd02508">
    <property type="entry name" value="ADP_Glucose_PP"/>
    <property type="match status" value="1"/>
</dbReference>
<dbReference type="Pfam" id="PF00483">
    <property type="entry name" value="NTP_transferase"/>
    <property type="match status" value="1"/>
</dbReference>
<evidence type="ECO:0000313" key="6">
    <source>
        <dbReference type="Proteomes" id="UP000183190"/>
    </source>
</evidence>
<accession>A0A1H6JW39</accession>
<dbReference type="SUPFAM" id="SSF51161">
    <property type="entry name" value="Trimeric LpxA-like enzymes"/>
    <property type="match status" value="1"/>
</dbReference>
<dbReference type="AlphaFoldDB" id="A0A1H6JW39"/>
<dbReference type="EMBL" id="FNWV01000006">
    <property type="protein sequence ID" value="SEH66595.1"/>
    <property type="molecule type" value="Genomic_DNA"/>
</dbReference>
<feature type="domain" description="Glucose-1-phosphate adenylyltransferase/Bifunctional protein GlmU-like C-terminal hexapeptide" evidence="4">
    <location>
        <begin position="288"/>
        <end position="356"/>
    </location>
</feature>
<dbReference type="InterPro" id="IPR011004">
    <property type="entry name" value="Trimer_LpxA-like_sf"/>
</dbReference>
<proteinExistence type="inferred from homology"/>
<dbReference type="InterPro" id="IPR029044">
    <property type="entry name" value="Nucleotide-diphossugar_trans"/>
</dbReference>
<dbReference type="InterPro" id="IPR011831">
    <property type="entry name" value="ADP-Glc_PPase"/>
</dbReference>
<dbReference type="Pfam" id="PF24894">
    <property type="entry name" value="Hexapep_GlmU"/>
    <property type="match status" value="1"/>
</dbReference>
<evidence type="ECO:0000259" key="3">
    <source>
        <dbReference type="Pfam" id="PF00483"/>
    </source>
</evidence>
<evidence type="ECO:0000256" key="1">
    <source>
        <dbReference type="ARBA" id="ARBA00010443"/>
    </source>
</evidence>
<reference evidence="5 6" key="1">
    <citation type="submission" date="2016-10" db="EMBL/GenBank/DDBJ databases">
        <authorList>
            <person name="de Groot N.N."/>
        </authorList>
    </citation>
    <scope>NUCLEOTIDE SEQUENCE [LARGE SCALE GENOMIC DNA]</scope>
    <source>
        <strain evidence="5 6">YAD2003</strain>
    </source>
</reference>
<feature type="domain" description="Nucleotidyl transferase" evidence="3">
    <location>
        <begin position="22"/>
        <end position="183"/>
    </location>
</feature>
<dbReference type="NCBIfam" id="TIGR02092">
    <property type="entry name" value="glgD"/>
    <property type="match status" value="1"/>
</dbReference>
<evidence type="ECO:0000259" key="4">
    <source>
        <dbReference type="Pfam" id="PF24894"/>
    </source>
</evidence>
<comment type="similarity">
    <text evidence="1">Belongs to the bacterial/plant glucose-1-phosphate adenylyltransferase family.</text>
</comment>
<keyword evidence="5" id="KW-0808">Transferase</keyword>
<dbReference type="GO" id="GO:0008878">
    <property type="term" value="F:glucose-1-phosphate adenylyltransferase activity"/>
    <property type="evidence" value="ECO:0007669"/>
    <property type="project" value="InterPro"/>
</dbReference>
<name>A0A1H6JW39_RUMFL</name>
<dbReference type="InterPro" id="IPR011832">
    <property type="entry name" value="GlgDAde_trans"/>
</dbReference>
<evidence type="ECO:0000313" key="5">
    <source>
        <dbReference type="EMBL" id="SEH66595.1"/>
    </source>
</evidence>
<dbReference type="OrthoDB" id="9801810at2"/>
<dbReference type="SUPFAM" id="SSF53448">
    <property type="entry name" value="Nucleotide-diphospho-sugar transferases"/>
    <property type="match status" value="1"/>
</dbReference>
<evidence type="ECO:0000256" key="2">
    <source>
        <dbReference type="ARBA" id="ARBA00023056"/>
    </source>
</evidence>
<keyword evidence="5" id="KW-0548">Nucleotidyltransferase</keyword>
<dbReference type="Proteomes" id="UP000183190">
    <property type="component" value="Unassembled WGS sequence"/>
</dbReference>
<organism evidence="5 6">
    <name type="scientific">Ruminococcus flavefaciens</name>
    <dbReference type="NCBI Taxonomy" id="1265"/>
    <lineage>
        <taxon>Bacteria</taxon>
        <taxon>Bacillati</taxon>
        <taxon>Bacillota</taxon>
        <taxon>Clostridia</taxon>
        <taxon>Eubacteriales</taxon>
        <taxon>Oscillospiraceae</taxon>
        <taxon>Ruminococcus</taxon>
    </lineage>
</organism>
<protein>
    <submittedName>
        <fullName evidence="5">Glucose-1-phosphate adenylyltransferase</fullName>
    </submittedName>
</protein>
<dbReference type="InterPro" id="IPR056818">
    <property type="entry name" value="GlmU/GlgC-like_hexapep"/>
</dbReference>